<dbReference type="GO" id="GO:0005634">
    <property type="term" value="C:nucleus"/>
    <property type="evidence" value="ECO:0007669"/>
    <property type="project" value="TreeGrafter"/>
</dbReference>
<evidence type="ECO:0000259" key="6">
    <source>
        <dbReference type="PROSITE" id="PS50089"/>
    </source>
</evidence>
<evidence type="ECO:0000256" key="5">
    <source>
        <dbReference type="SAM" id="MobiDB-lite"/>
    </source>
</evidence>
<gene>
    <name evidence="7" type="ORF">HCN44_009772</name>
</gene>
<protein>
    <recommendedName>
        <fullName evidence="6">RING-type domain-containing protein</fullName>
    </recommendedName>
</protein>
<dbReference type="InterPro" id="IPR013083">
    <property type="entry name" value="Znf_RING/FYVE/PHD"/>
</dbReference>
<proteinExistence type="predicted"/>
<evidence type="ECO:0000256" key="1">
    <source>
        <dbReference type="ARBA" id="ARBA00022771"/>
    </source>
</evidence>
<reference evidence="7 8" key="1">
    <citation type="submission" date="2020-08" db="EMBL/GenBank/DDBJ databases">
        <title>Aphidius gifuensis genome sequencing and assembly.</title>
        <authorList>
            <person name="Du Z."/>
        </authorList>
    </citation>
    <scope>NUCLEOTIDE SEQUENCE [LARGE SCALE GENOMIC DNA]</scope>
    <source>
        <strain evidence="7">YNYX2018</strain>
        <tissue evidence="7">Adults</tissue>
    </source>
</reference>
<dbReference type="InterPro" id="IPR001841">
    <property type="entry name" value="Znf_RING"/>
</dbReference>
<dbReference type="PANTHER" id="PTHR46569">
    <property type="entry name" value="E3 UBIQUITIN-PROTEIN LIGASE TRAIP"/>
    <property type="match status" value="1"/>
</dbReference>
<dbReference type="GO" id="GO:0008270">
    <property type="term" value="F:zinc ion binding"/>
    <property type="evidence" value="ECO:0007669"/>
    <property type="project" value="UniProtKB-KW"/>
</dbReference>
<dbReference type="GO" id="GO:0016567">
    <property type="term" value="P:protein ubiquitination"/>
    <property type="evidence" value="ECO:0007669"/>
    <property type="project" value="TreeGrafter"/>
</dbReference>
<feature type="domain" description="RING-type" evidence="6">
    <location>
        <begin position="5"/>
        <end position="47"/>
    </location>
</feature>
<feature type="region of interest" description="Disordered" evidence="5">
    <location>
        <begin position="341"/>
        <end position="360"/>
    </location>
</feature>
<dbReference type="GO" id="GO:0090734">
    <property type="term" value="C:site of DNA damage"/>
    <property type="evidence" value="ECO:0007669"/>
    <property type="project" value="TreeGrafter"/>
</dbReference>
<dbReference type="GO" id="GO:0061630">
    <property type="term" value="F:ubiquitin protein ligase activity"/>
    <property type="evidence" value="ECO:0007669"/>
    <property type="project" value="TreeGrafter"/>
</dbReference>
<dbReference type="Proteomes" id="UP000639338">
    <property type="component" value="Unassembled WGS sequence"/>
</dbReference>
<feature type="coiled-coil region" evidence="4">
    <location>
        <begin position="93"/>
        <end position="120"/>
    </location>
</feature>
<accession>A0A835CWI4</accession>
<sequence>MLFSCSICCSELANSQYEISATPCHHVFHEECLNQWLAKSETCPQCRKRFHRQRPSRLFLTTMNDDGCLETPSQLQDKIRDLEYKSGLKNEELEAYRNENQKYKTRSEELRKDVGRLESREGEHKAAIIALQNQLKLKNGDLSEANKYKDEVKALKNKILLYKTIQQLLSSGVEEINKILANTSDTHSMSTYIFVLKKQLDLCISQRKDLKNKIQELTQDYRKIKRERDTLASQLKNLTPLDKDDVDDDDVGLVRKPSSLKKKIDKSKTILLNDSEDEEEEEKNVFVKNPMIVAKQNITISDSEDEENSQVFRLMGERKKIPRSSTIISPDSILRKRKRLSQQSTVNHTSTHDDRYTPNGIGGFKRVDTFPVSSSTGLKSKVVLPKRLKKF</sequence>
<dbReference type="AlphaFoldDB" id="A0A835CWI4"/>
<keyword evidence="4" id="KW-0175">Coiled coil</keyword>
<keyword evidence="2" id="KW-0862">Zinc</keyword>
<keyword evidence="1 3" id="KW-0863">Zinc-finger</keyword>
<evidence type="ECO:0000256" key="4">
    <source>
        <dbReference type="SAM" id="Coils"/>
    </source>
</evidence>
<comment type="caution">
    <text evidence="7">The sequence shown here is derived from an EMBL/GenBank/DDBJ whole genome shotgun (WGS) entry which is preliminary data.</text>
</comment>
<evidence type="ECO:0000313" key="7">
    <source>
        <dbReference type="EMBL" id="KAF7998374.1"/>
    </source>
</evidence>
<dbReference type="SUPFAM" id="SSF57850">
    <property type="entry name" value="RING/U-box"/>
    <property type="match status" value="1"/>
</dbReference>
<evidence type="ECO:0000313" key="8">
    <source>
        <dbReference type="Proteomes" id="UP000639338"/>
    </source>
</evidence>
<dbReference type="SMART" id="SM00184">
    <property type="entry name" value="RING"/>
    <property type="match status" value="1"/>
</dbReference>
<dbReference type="GO" id="GO:0031297">
    <property type="term" value="P:replication fork processing"/>
    <property type="evidence" value="ECO:0007669"/>
    <property type="project" value="TreeGrafter"/>
</dbReference>
<dbReference type="InterPro" id="IPR052639">
    <property type="entry name" value="TRAIP_ubiq-protein_ligase"/>
</dbReference>
<dbReference type="PROSITE" id="PS50089">
    <property type="entry name" value="ZF_RING_2"/>
    <property type="match status" value="1"/>
</dbReference>
<organism evidence="7 8">
    <name type="scientific">Aphidius gifuensis</name>
    <name type="common">Parasitoid wasp</name>
    <dbReference type="NCBI Taxonomy" id="684658"/>
    <lineage>
        <taxon>Eukaryota</taxon>
        <taxon>Metazoa</taxon>
        <taxon>Ecdysozoa</taxon>
        <taxon>Arthropoda</taxon>
        <taxon>Hexapoda</taxon>
        <taxon>Insecta</taxon>
        <taxon>Pterygota</taxon>
        <taxon>Neoptera</taxon>
        <taxon>Endopterygota</taxon>
        <taxon>Hymenoptera</taxon>
        <taxon>Apocrita</taxon>
        <taxon>Ichneumonoidea</taxon>
        <taxon>Braconidae</taxon>
        <taxon>Aphidiinae</taxon>
        <taxon>Aphidius</taxon>
    </lineage>
</organism>
<dbReference type="EMBL" id="JACMRX010000001">
    <property type="protein sequence ID" value="KAF7998374.1"/>
    <property type="molecule type" value="Genomic_DNA"/>
</dbReference>
<keyword evidence="1 3" id="KW-0479">Metal-binding</keyword>
<dbReference type="Pfam" id="PF13639">
    <property type="entry name" value="zf-RING_2"/>
    <property type="match status" value="1"/>
</dbReference>
<evidence type="ECO:0000256" key="2">
    <source>
        <dbReference type="ARBA" id="ARBA00022833"/>
    </source>
</evidence>
<feature type="coiled-coil region" evidence="4">
    <location>
        <begin position="200"/>
        <end position="234"/>
    </location>
</feature>
<keyword evidence="8" id="KW-1185">Reference proteome</keyword>
<name>A0A835CWI4_APHGI</name>
<dbReference type="PANTHER" id="PTHR46569:SF1">
    <property type="entry name" value="E3 UBIQUITIN-PROTEIN LIGASE RFWD3-RELATED"/>
    <property type="match status" value="1"/>
</dbReference>
<evidence type="ECO:0000256" key="3">
    <source>
        <dbReference type="PROSITE-ProRule" id="PRU00175"/>
    </source>
</evidence>
<dbReference type="OrthoDB" id="8062037at2759"/>
<dbReference type="Gene3D" id="3.30.40.10">
    <property type="entry name" value="Zinc/RING finger domain, C3HC4 (zinc finger)"/>
    <property type="match status" value="1"/>
</dbReference>